<feature type="repeat" description="TPR" evidence="1">
    <location>
        <begin position="752"/>
        <end position="785"/>
    </location>
</feature>
<evidence type="ECO:0000256" key="2">
    <source>
        <dbReference type="SAM" id="MobiDB-lite"/>
    </source>
</evidence>
<evidence type="ECO:0000313" key="4">
    <source>
        <dbReference type="EMBL" id="PWN05922.1"/>
    </source>
</evidence>
<feature type="domain" description="Glycosyltransferase 2-like" evidence="3">
    <location>
        <begin position="376"/>
        <end position="487"/>
    </location>
</feature>
<dbReference type="Proteomes" id="UP000245533">
    <property type="component" value="Unassembled WGS sequence"/>
</dbReference>
<evidence type="ECO:0000313" key="5">
    <source>
        <dbReference type="Proteomes" id="UP000245533"/>
    </source>
</evidence>
<dbReference type="InterPro" id="IPR001173">
    <property type="entry name" value="Glyco_trans_2-like"/>
</dbReference>
<dbReference type="SUPFAM" id="SSF53448">
    <property type="entry name" value="Nucleotide-diphospho-sugar transferases"/>
    <property type="match status" value="2"/>
</dbReference>
<reference evidence="4 5" key="1">
    <citation type="submission" date="2018-05" db="EMBL/GenBank/DDBJ databases">
        <title>Rhodohalobacter halophilus gen. nov., sp. nov., a moderately halophilic member of the family Balneolaceae.</title>
        <authorList>
            <person name="Liu Z.-W."/>
        </authorList>
    </citation>
    <scope>NUCLEOTIDE SEQUENCE [LARGE SCALE GENOMIC DNA]</scope>
    <source>
        <strain evidence="4 5">8A47</strain>
    </source>
</reference>
<dbReference type="Pfam" id="PF00535">
    <property type="entry name" value="Glycos_transf_2"/>
    <property type="match status" value="1"/>
</dbReference>
<protein>
    <recommendedName>
        <fullName evidence="3">Glycosyltransferase 2-like domain-containing protein</fullName>
    </recommendedName>
</protein>
<feature type="compositionally biased region" description="Basic and acidic residues" evidence="2">
    <location>
        <begin position="329"/>
        <end position="344"/>
    </location>
</feature>
<dbReference type="Gene3D" id="3.90.550.10">
    <property type="entry name" value="Spore Coat Polysaccharide Biosynthesis Protein SpsA, Chain A"/>
    <property type="match status" value="1"/>
</dbReference>
<dbReference type="OrthoDB" id="9771846at2"/>
<feature type="compositionally biased region" description="Acidic residues" evidence="2">
    <location>
        <begin position="347"/>
        <end position="359"/>
    </location>
</feature>
<dbReference type="InterPro" id="IPR029044">
    <property type="entry name" value="Nucleotide-diphossugar_trans"/>
</dbReference>
<proteinExistence type="predicted"/>
<name>A0A316TUD7_9BACT</name>
<dbReference type="SUPFAM" id="SSF48452">
    <property type="entry name" value="TPR-like"/>
    <property type="match status" value="1"/>
</dbReference>
<comment type="caution">
    <text evidence="4">The sequence shown here is derived from an EMBL/GenBank/DDBJ whole genome shotgun (WGS) entry which is preliminary data.</text>
</comment>
<dbReference type="AlphaFoldDB" id="A0A316TUD7"/>
<dbReference type="Gene3D" id="1.25.40.10">
    <property type="entry name" value="Tetratricopeptide repeat domain"/>
    <property type="match status" value="2"/>
</dbReference>
<dbReference type="EMBL" id="QGGB01000008">
    <property type="protein sequence ID" value="PWN05922.1"/>
    <property type="molecule type" value="Genomic_DNA"/>
</dbReference>
<sequence>MHGPVALSVILTTHAAKSHFEALLLTLTRIGHPGIELIVINDAADSDLSLFIQKTLGQTDSEQVYYFEHDAPCGRGYCLNEGLIQSSGMLIWAPLQASRLNESLLTDAIRRFKSDPAAFWALDFSLPGSPERWIDAAEDAGLPDDTCLVWNRSVIGMGNMIFNPFLKELHGAELAMRLSEENTWHRTDPFFVLSENQSIFAKPDDIREFTLSAIRLSTDPDEQAALFEKLQTLDRSEPSLSRDEQLLIDARKYLNTGDANKSLEFISTYLRKYPNHLEANRIKITSLEKLRRHVEAAELKHRLQKRQKEQQEQIRQEQPEPPPPPKTESSSDEKPARADSRFTFDFDSNDVQEDEEDSVTTESSATTNEDEKPLYSVIIPTTGAGKPFLEQTLIRLSETVDSKLTELVVIDNASIDDTFEYLEQLAEKDFLNIRILTNSNNKGFAASVNQGLDAALGDYLVVMHNDLLPSENLLPLLKGAFENRSNVGLAAPVLNKSSEPAQVASPDETVSHLSASSADSCCFMLKKEHDFRFDEDYGLSYYDMNDLCMLVKDSGYEISIVTAALCNHAEAKTTTMLGLQMIPFLKWSNKDRFYRKWGTTGEKKIPDQGSHPDRLRKLGIPHDPFNPDIDWVDAVQSYLTSEVKTEILRSNWSKDDLITIVSALTIADERELLRTLEDRLDKLDLPVAFLLLMIEYYFSKNIFSRCKHYLEKGGKSHPAFDLYRLKIMVADKEIKKATPLLTSMLDKYPASPDLMSLAGDMYRQSGDLDEAKSFYALASQIDPFRFSMDESAFQI</sequence>
<gene>
    <name evidence="4" type="ORF">DDZ15_12105</name>
</gene>
<feature type="region of interest" description="Disordered" evidence="2">
    <location>
        <begin position="301"/>
        <end position="371"/>
    </location>
</feature>
<accession>A0A316TUD7</accession>
<keyword evidence="5" id="KW-1185">Reference proteome</keyword>
<keyword evidence="1" id="KW-0802">TPR repeat</keyword>
<feature type="compositionally biased region" description="Basic and acidic residues" evidence="2">
    <location>
        <begin position="301"/>
        <end position="318"/>
    </location>
</feature>
<dbReference type="InterPro" id="IPR011990">
    <property type="entry name" value="TPR-like_helical_dom_sf"/>
</dbReference>
<evidence type="ECO:0000259" key="3">
    <source>
        <dbReference type="Pfam" id="PF00535"/>
    </source>
</evidence>
<dbReference type="InterPro" id="IPR019734">
    <property type="entry name" value="TPR_rpt"/>
</dbReference>
<dbReference type="PANTHER" id="PTHR43179:SF7">
    <property type="entry name" value="RHAMNOSYLTRANSFERASE WBBL"/>
    <property type="match status" value="1"/>
</dbReference>
<dbReference type="PROSITE" id="PS50005">
    <property type="entry name" value="TPR"/>
    <property type="match status" value="1"/>
</dbReference>
<dbReference type="PANTHER" id="PTHR43179">
    <property type="entry name" value="RHAMNOSYLTRANSFERASE WBBL"/>
    <property type="match status" value="1"/>
</dbReference>
<evidence type="ECO:0000256" key="1">
    <source>
        <dbReference type="PROSITE-ProRule" id="PRU00339"/>
    </source>
</evidence>
<organism evidence="4 5">
    <name type="scientific">Rhodohalobacter mucosus</name>
    <dbReference type="NCBI Taxonomy" id="2079485"/>
    <lineage>
        <taxon>Bacteria</taxon>
        <taxon>Pseudomonadati</taxon>
        <taxon>Balneolota</taxon>
        <taxon>Balneolia</taxon>
        <taxon>Balneolales</taxon>
        <taxon>Balneolaceae</taxon>
        <taxon>Rhodohalobacter</taxon>
    </lineage>
</organism>
<dbReference type="RefSeq" id="WP_109647364.1">
    <property type="nucleotide sequence ID" value="NZ_QGGB01000008.1"/>
</dbReference>